<reference evidence="3 4" key="1">
    <citation type="journal article" date="2016" name="Nat. Commun.">
        <title>Ectomycorrhizal ecology is imprinted in the genome of the dominant symbiotic fungus Cenococcum geophilum.</title>
        <authorList>
            <consortium name="DOE Joint Genome Institute"/>
            <person name="Peter M."/>
            <person name="Kohler A."/>
            <person name="Ohm R.A."/>
            <person name="Kuo A."/>
            <person name="Krutzmann J."/>
            <person name="Morin E."/>
            <person name="Arend M."/>
            <person name="Barry K.W."/>
            <person name="Binder M."/>
            <person name="Choi C."/>
            <person name="Clum A."/>
            <person name="Copeland A."/>
            <person name="Grisel N."/>
            <person name="Haridas S."/>
            <person name="Kipfer T."/>
            <person name="LaButti K."/>
            <person name="Lindquist E."/>
            <person name="Lipzen A."/>
            <person name="Maire R."/>
            <person name="Meier B."/>
            <person name="Mihaltcheva S."/>
            <person name="Molinier V."/>
            <person name="Murat C."/>
            <person name="Poggeler S."/>
            <person name="Quandt C.A."/>
            <person name="Sperisen C."/>
            <person name="Tritt A."/>
            <person name="Tisserant E."/>
            <person name="Crous P.W."/>
            <person name="Henrissat B."/>
            <person name="Nehls U."/>
            <person name="Egli S."/>
            <person name="Spatafora J.W."/>
            <person name="Grigoriev I.V."/>
            <person name="Martin F.M."/>
        </authorList>
    </citation>
    <scope>NUCLEOTIDE SEQUENCE [LARGE SCALE GENOMIC DNA]</scope>
    <source>
        <strain evidence="3 4">CBS 459.81</strain>
    </source>
</reference>
<feature type="domain" description="BRCT" evidence="2">
    <location>
        <begin position="167"/>
        <end position="272"/>
    </location>
</feature>
<dbReference type="InterPro" id="IPR036420">
    <property type="entry name" value="BRCT_dom_sf"/>
</dbReference>
<dbReference type="OrthoDB" id="427711at2759"/>
<feature type="region of interest" description="Disordered" evidence="1">
    <location>
        <begin position="140"/>
        <end position="165"/>
    </location>
</feature>
<dbReference type="Gene3D" id="3.40.50.10190">
    <property type="entry name" value="BRCT domain"/>
    <property type="match status" value="1"/>
</dbReference>
<evidence type="ECO:0000256" key="1">
    <source>
        <dbReference type="SAM" id="MobiDB-lite"/>
    </source>
</evidence>
<dbReference type="AlphaFoldDB" id="A0A8E2JJ55"/>
<sequence length="286" mass="30371">SNPPTAITSLPTLKRKAPWPETTNPRPSKAAIPTRVFFDPWNSSSTGHQRAENRLAGSASWRDSTNLKLSAQFRARGGGGERIAGAGSGGFGRRGGRRADGEREGGARGWRVEGQRSLREVLRREGSELGGGVVVVVEDERDMSGGVGEEEDGREGGTAEEQDAAPKQKQIFQGLCVYINGSTAPLVSDHKLKLLLAERGARMSIALGRRSVTHVILGAANEAGGSGGGLAGGKIQKEIQRVGGKGVKFVGVEWVIESIKANKRLPESRFSTLKLAPKGQESVLKM</sequence>
<dbReference type="Proteomes" id="UP000250266">
    <property type="component" value="Unassembled WGS sequence"/>
</dbReference>
<feature type="region of interest" description="Disordered" evidence="1">
    <location>
        <begin position="1"/>
        <end position="60"/>
    </location>
</feature>
<feature type="compositionally biased region" description="Acidic residues" evidence="1">
    <location>
        <begin position="148"/>
        <end position="163"/>
    </location>
</feature>
<feature type="region of interest" description="Disordered" evidence="1">
    <location>
        <begin position="75"/>
        <end position="111"/>
    </location>
</feature>
<evidence type="ECO:0000313" key="4">
    <source>
        <dbReference type="Proteomes" id="UP000250266"/>
    </source>
</evidence>
<organism evidence="3 4">
    <name type="scientific">Lepidopterella palustris CBS 459.81</name>
    <dbReference type="NCBI Taxonomy" id="1314670"/>
    <lineage>
        <taxon>Eukaryota</taxon>
        <taxon>Fungi</taxon>
        <taxon>Dikarya</taxon>
        <taxon>Ascomycota</taxon>
        <taxon>Pezizomycotina</taxon>
        <taxon>Dothideomycetes</taxon>
        <taxon>Pleosporomycetidae</taxon>
        <taxon>Mytilinidiales</taxon>
        <taxon>Argynnaceae</taxon>
        <taxon>Lepidopterella</taxon>
    </lineage>
</organism>
<feature type="compositionally biased region" description="Gly residues" evidence="1">
    <location>
        <begin position="76"/>
        <end position="93"/>
    </location>
</feature>
<proteinExistence type="predicted"/>
<accession>A0A8E2JJ55</accession>
<protein>
    <recommendedName>
        <fullName evidence="2">BRCT domain-containing protein</fullName>
    </recommendedName>
</protein>
<dbReference type="EMBL" id="KV744836">
    <property type="protein sequence ID" value="OCK84479.1"/>
    <property type="molecule type" value="Genomic_DNA"/>
</dbReference>
<keyword evidence="4" id="KW-1185">Reference proteome</keyword>
<dbReference type="PROSITE" id="PS50172">
    <property type="entry name" value="BRCT"/>
    <property type="match status" value="1"/>
</dbReference>
<feature type="non-terminal residue" evidence="3">
    <location>
        <position position="286"/>
    </location>
</feature>
<evidence type="ECO:0000259" key="2">
    <source>
        <dbReference type="PROSITE" id="PS50172"/>
    </source>
</evidence>
<dbReference type="SUPFAM" id="SSF52113">
    <property type="entry name" value="BRCT domain"/>
    <property type="match status" value="1"/>
</dbReference>
<gene>
    <name evidence="3" type="ORF">K432DRAFT_284269</name>
</gene>
<name>A0A8E2JJ55_9PEZI</name>
<evidence type="ECO:0000313" key="3">
    <source>
        <dbReference type="EMBL" id="OCK84479.1"/>
    </source>
</evidence>
<feature type="non-terminal residue" evidence="3">
    <location>
        <position position="1"/>
    </location>
</feature>
<feature type="compositionally biased region" description="Polar residues" evidence="1">
    <location>
        <begin position="1"/>
        <end position="11"/>
    </location>
</feature>
<dbReference type="InterPro" id="IPR001357">
    <property type="entry name" value="BRCT_dom"/>
</dbReference>
<feature type="compositionally biased region" description="Basic and acidic residues" evidence="1">
    <location>
        <begin position="97"/>
        <end position="111"/>
    </location>
</feature>